<sequence>MKRLKKTFIIGLVMVCAVVSMMFLGSLGPKRAETAVIPEDPPAGITDAPATEKSREPVFLPPQDSDSALPDGDAEARMPLMATPHFAMEEYQCDCAGYCDGWPCVVEPELLEKIEALRCYFGRPVIITSGVRCEARNEEVGGVSWSFHKRGCAADLYCPGVGVGDLAAGAKDCGLNVLPYYSSGYIHVEI</sequence>
<keyword evidence="2" id="KW-1133">Transmembrane helix</keyword>
<dbReference type="Gene3D" id="3.30.1380.10">
    <property type="match status" value="1"/>
</dbReference>
<feature type="transmembrane region" description="Helical" evidence="2">
    <location>
        <begin position="7"/>
        <end position="28"/>
    </location>
</feature>
<dbReference type="EMBL" id="CACRTR010000023">
    <property type="protein sequence ID" value="VYU67269.1"/>
    <property type="molecule type" value="Genomic_DNA"/>
</dbReference>
<dbReference type="InterPro" id="IPR013230">
    <property type="entry name" value="Peptidase_M15A_C"/>
</dbReference>
<reference evidence="4" key="1">
    <citation type="submission" date="2019-11" db="EMBL/GenBank/DDBJ databases">
        <authorList>
            <person name="Feng L."/>
        </authorList>
    </citation>
    <scope>NUCLEOTIDE SEQUENCE</scope>
    <source>
        <strain evidence="4">ElimosumLFYP34</strain>
    </source>
</reference>
<gene>
    <name evidence="4" type="ORF">ELLFYP34_00680</name>
</gene>
<feature type="region of interest" description="Disordered" evidence="1">
    <location>
        <begin position="38"/>
        <end position="68"/>
    </location>
</feature>
<evidence type="ECO:0000313" key="4">
    <source>
        <dbReference type="EMBL" id="VYU67269.1"/>
    </source>
</evidence>
<name>A0A6N3GTT2_EUBLI</name>
<dbReference type="AlphaFoldDB" id="A0A6N3GTT2"/>
<dbReference type="SUPFAM" id="SSF55166">
    <property type="entry name" value="Hedgehog/DD-peptidase"/>
    <property type="match status" value="1"/>
</dbReference>
<dbReference type="Pfam" id="PF08291">
    <property type="entry name" value="Peptidase_M15_3"/>
    <property type="match status" value="1"/>
</dbReference>
<feature type="domain" description="Peptidase M15A C-terminal" evidence="3">
    <location>
        <begin position="85"/>
        <end position="188"/>
    </location>
</feature>
<evidence type="ECO:0000256" key="1">
    <source>
        <dbReference type="SAM" id="MobiDB-lite"/>
    </source>
</evidence>
<protein>
    <submittedName>
        <fullName evidence="4">Peptidase M15</fullName>
    </submittedName>
</protein>
<keyword evidence="2" id="KW-0472">Membrane</keyword>
<dbReference type="InterPro" id="IPR009045">
    <property type="entry name" value="Zn_M74/Hedgehog-like"/>
</dbReference>
<keyword evidence="2" id="KW-0812">Transmembrane</keyword>
<accession>A0A6N3GTT2</accession>
<proteinExistence type="predicted"/>
<organism evidence="4">
    <name type="scientific">Eubacterium limosum</name>
    <dbReference type="NCBI Taxonomy" id="1736"/>
    <lineage>
        <taxon>Bacteria</taxon>
        <taxon>Bacillati</taxon>
        <taxon>Bacillota</taxon>
        <taxon>Clostridia</taxon>
        <taxon>Eubacteriales</taxon>
        <taxon>Eubacteriaceae</taxon>
        <taxon>Eubacterium</taxon>
    </lineage>
</organism>
<evidence type="ECO:0000256" key="2">
    <source>
        <dbReference type="SAM" id="Phobius"/>
    </source>
</evidence>
<evidence type="ECO:0000259" key="3">
    <source>
        <dbReference type="Pfam" id="PF08291"/>
    </source>
</evidence>